<sequence length="506" mass="54753">MFGSTDPTDPTNPTDPINTDVLADICATQEPTTVGSLTDGVPVCVPAASSKHGFSVSTFNLDVTSIAFSSAHGLGNLTLAGSANGWPVAGDDSIRSSHVGNTECVVLNQPKNGWNNVSLEGLFKGVSVVADFNKTSCRVTPGAVDPGNDGYDYDRLHVIVYPFRFPNKDLSFTTAQINAEMEIAKQYFTEQSYGKFTFTWEIKNKITMPSNSSVYDNDKARWAKEYKEQIVNTGVDPNFPGEATIVMVTSEKIGPNDGADLTAINSQAGPPLMEIYTHAASTIAHEAIHAMGLQHAMGLEGGNSTLNGNANDSILNYANVFDLMGMGGHTLEEINLAYKNYFNWFSDTDVPTITTSGTYRLYTFNHGTASGHNAPGIIGLKLKSGGTGDKTYFIEYRTVEKSEINSPSPIRTPFLENGISINLINYLDNTADIINNAPWYNHNSLLLDATPNSRSSTWAPEDFNDAPLQINQTFTDPWNGFSIYPVAKGGTLGTANAWIDVQVTIF</sequence>
<proteinExistence type="predicted"/>
<comment type="caution">
    <text evidence="1">The sequence shown here is derived from an EMBL/GenBank/DDBJ whole genome shotgun (WGS) entry which is preliminary data.</text>
</comment>
<reference evidence="1" key="1">
    <citation type="submission" date="2022-01" db="EMBL/GenBank/DDBJ databases">
        <title>Colwellia maritima, isolated from seawater.</title>
        <authorList>
            <person name="Kristyanto S."/>
            <person name="Jung J."/>
            <person name="Jeon C.O."/>
        </authorList>
    </citation>
    <scope>NUCLEOTIDE SEQUENCE</scope>
    <source>
        <strain evidence="1">MSW7</strain>
    </source>
</reference>
<dbReference type="Proteomes" id="UP001139646">
    <property type="component" value="Unassembled WGS sequence"/>
</dbReference>
<name>A0ABS9X0L4_9GAMM</name>
<dbReference type="RefSeq" id="WP_242286053.1">
    <property type="nucleotide sequence ID" value="NZ_JAKKSL010000002.1"/>
</dbReference>
<protein>
    <recommendedName>
        <fullName evidence="3">Collagenase</fullName>
    </recommendedName>
</protein>
<gene>
    <name evidence="1" type="ORF">L3081_10865</name>
</gene>
<dbReference type="EMBL" id="JAKKSL010000002">
    <property type="protein sequence ID" value="MCI2283807.1"/>
    <property type="molecule type" value="Genomic_DNA"/>
</dbReference>
<accession>A0ABS9X0L4</accession>
<evidence type="ECO:0008006" key="3">
    <source>
        <dbReference type="Google" id="ProtNLM"/>
    </source>
</evidence>
<evidence type="ECO:0000313" key="2">
    <source>
        <dbReference type="Proteomes" id="UP001139646"/>
    </source>
</evidence>
<evidence type="ECO:0000313" key="1">
    <source>
        <dbReference type="EMBL" id="MCI2283807.1"/>
    </source>
</evidence>
<keyword evidence="2" id="KW-1185">Reference proteome</keyword>
<organism evidence="1 2">
    <name type="scientific">Colwellia maritima</name>
    <dbReference type="NCBI Taxonomy" id="2912588"/>
    <lineage>
        <taxon>Bacteria</taxon>
        <taxon>Pseudomonadati</taxon>
        <taxon>Pseudomonadota</taxon>
        <taxon>Gammaproteobacteria</taxon>
        <taxon>Alteromonadales</taxon>
        <taxon>Colwelliaceae</taxon>
        <taxon>Colwellia</taxon>
    </lineage>
</organism>